<dbReference type="KEGG" id="chih:GWR21_24230"/>
<dbReference type="RefSeq" id="WP_162334211.1">
    <property type="nucleotide sequence ID" value="NZ_CP048113.1"/>
</dbReference>
<dbReference type="Proteomes" id="UP000476411">
    <property type="component" value="Chromosome"/>
</dbReference>
<proteinExistence type="predicted"/>
<reference evidence="1 2" key="1">
    <citation type="submission" date="2020-01" db="EMBL/GenBank/DDBJ databases">
        <title>Complete genome sequence of Chitinophaga sp. H33E-04 isolated from quinoa roots.</title>
        <authorList>
            <person name="Weon H.-Y."/>
            <person name="Lee S.A."/>
        </authorList>
    </citation>
    <scope>NUCLEOTIDE SEQUENCE [LARGE SCALE GENOMIC DNA]</scope>
    <source>
        <strain evidence="1 2">H33E-04</strain>
    </source>
</reference>
<dbReference type="AlphaFoldDB" id="A0A6B9ZKY2"/>
<sequence>MSIPFGPDIPGDLANGQFSSQTNANCFGWWEFVTLNWPTDGDFFGQPNSTAPVQWETFITSQEVYLPDGAAPRAWKQAKPTVNLPEEVLREDKRISEATLLLGMTSKFDGLPMFLDSLNTEEAQPQFSPAWLGATNGTNVWYAIHFNQDEYNYIVQNQFYNAYNQHTFVKEGKPIVFPQGQYQGAQGAIEIKSAWLEVLDPDNPKWNTYKLSKAVVQDFKTGKFRFSIVALVGLHILQKTTSQPQWVWTTFEHEDNAPDMNQTDTTSRSYNFYNPAYKPQTVTVSAACNNTPGTYTIANIPNQAPPYYLCSGLGPVPIQVKRQFPIDSAAQAANAKLHAYIAKKYPGSIWEHYNLVNVLWSFKHPALPKQPQIQPLHPEGMLPDAKTQPVANTTMETYIQNTTCTNCHKFTQIAPIPTDTNPRFAADYTFSMFNAKYPKDVQHKKAVDKK</sequence>
<organism evidence="1 2">
    <name type="scientific">Chitinophaga agri</name>
    <dbReference type="NCBI Taxonomy" id="2703787"/>
    <lineage>
        <taxon>Bacteria</taxon>
        <taxon>Pseudomonadati</taxon>
        <taxon>Bacteroidota</taxon>
        <taxon>Chitinophagia</taxon>
        <taxon>Chitinophagales</taxon>
        <taxon>Chitinophagaceae</taxon>
        <taxon>Chitinophaga</taxon>
    </lineage>
</organism>
<gene>
    <name evidence="1" type="ORF">GWR21_24230</name>
</gene>
<evidence type="ECO:0000313" key="2">
    <source>
        <dbReference type="Proteomes" id="UP000476411"/>
    </source>
</evidence>
<keyword evidence="2" id="KW-1185">Reference proteome</keyword>
<accession>A0A6B9ZKY2</accession>
<evidence type="ECO:0000313" key="1">
    <source>
        <dbReference type="EMBL" id="QHS62577.1"/>
    </source>
</evidence>
<dbReference type="EMBL" id="CP048113">
    <property type="protein sequence ID" value="QHS62577.1"/>
    <property type="molecule type" value="Genomic_DNA"/>
</dbReference>
<name>A0A6B9ZKY2_9BACT</name>
<protein>
    <submittedName>
        <fullName evidence="1">Cytochrome c family protein</fullName>
    </submittedName>
</protein>